<evidence type="ECO:0000313" key="1">
    <source>
        <dbReference type="Ensembl" id="ENSOARP00020038210.1"/>
    </source>
</evidence>
<proteinExistence type="predicted"/>
<reference evidence="1" key="1">
    <citation type="submission" date="2020-11" db="EMBL/GenBank/DDBJ databases">
        <authorList>
            <person name="Davenport K.M."/>
            <person name="Bickhart D.M."/>
            <person name="Smith T.P.L."/>
            <person name="Murdoch B.M."/>
            <person name="Rosen B.D."/>
        </authorList>
    </citation>
    <scope>NUCLEOTIDE SEQUENCE [LARGE SCALE GENOMIC DNA]</scope>
    <source>
        <strain evidence="1">OAR_USU_Benz2616</strain>
    </source>
</reference>
<protein>
    <submittedName>
        <fullName evidence="1">Uncharacterized protein</fullName>
    </submittedName>
</protein>
<dbReference type="Ensembl" id="ENSOART00020057763.1">
    <property type="protein sequence ID" value="ENSOARP00020038210.1"/>
    <property type="gene ID" value="ENSOARG00020027936.1"/>
</dbReference>
<reference evidence="1" key="2">
    <citation type="submission" date="2025-08" db="UniProtKB">
        <authorList>
            <consortium name="Ensembl"/>
        </authorList>
    </citation>
    <scope>IDENTIFICATION</scope>
</reference>
<name>A0AC11D0H3_SHEEP</name>
<organism evidence="1">
    <name type="scientific">Ovis aries</name>
    <name type="common">Sheep</name>
    <dbReference type="NCBI Taxonomy" id="9940"/>
    <lineage>
        <taxon>Eukaryota</taxon>
        <taxon>Metazoa</taxon>
        <taxon>Chordata</taxon>
        <taxon>Craniata</taxon>
        <taxon>Vertebrata</taxon>
        <taxon>Euteleostomi</taxon>
        <taxon>Mammalia</taxon>
        <taxon>Eutheria</taxon>
        <taxon>Laurasiatheria</taxon>
        <taxon>Artiodactyla</taxon>
        <taxon>Ruminantia</taxon>
        <taxon>Pecora</taxon>
        <taxon>Bovidae</taxon>
        <taxon>Caprinae</taxon>
        <taxon>Ovis</taxon>
    </lineage>
</organism>
<reference evidence="1" key="3">
    <citation type="submission" date="2025-09" db="UniProtKB">
        <authorList>
            <consortium name="Ensembl"/>
        </authorList>
    </citation>
    <scope>IDENTIFICATION</scope>
</reference>
<sequence length="189" mass="21444">MSIKSVMPSSHLILCRPLLLLPLIPPSIRDFSNESTLGMRWPKYRSFSFSVSLSSEHPGLILFRMDWLYLLAVQGTLKSLLQHHRSKASSLWLSAFFTVQLSHPYMTTGETIALTKWTFVGKVMPLLFNMLSRLVITFLPRSKRLLISWLQSPSAVIWEPPKIKSDTVSTVSPSISHEVMGPDTMILVF</sequence>
<accession>A0AC11D0H3</accession>